<dbReference type="Gene3D" id="3.30.750.24">
    <property type="entry name" value="STAS domain"/>
    <property type="match status" value="1"/>
</dbReference>
<dbReference type="GO" id="GO:0043856">
    <property type="term" value="F:anti-sigma factor antagonist activity"/>
    <property type="evidence" value="ECO:0007669"/>
    <property type="project" value="InterPro"/>
</dbReference>
<feature type="domain" description="STAS" evidence="3">
    <location>
        <begin position="1"/>
        <end position="110"/>
    </location>
</feature>
<comment type="similarity">
    <text evidence="1 2">Belongs to the anti-sigma-factor antagonist family.</text>
</comment>
<evidence type="ECO:0000259" key="3">
    <source>
        <dbReference type="PROSITE" id="PS50801"/>
    </source>
</evidence>
<dbReference type="InterPro" id="IPR036513">
    <property type="entry name" value="STAS_dom_sf"/>
</dbReference>
<dbReference type="PANTHER" id="PTHR33495">
    <property type="entry name" value="ANTI-SIGMA FACTOR ANTAGONIST TM_1081-RELATED-RELATED"/>
    <property type="match status" value="1"/>
</dbReference>
<dbReference type="PANTHER" id="PTHR33495:SF14">
    <property type="entry name" value="ANTI-SIGMA FACTOR ANTAGONIST"/>
    <property type="match status" value="1"/>
</dbReference>
<dbReference type="InterPro" id="IPR002645">
    <property type="entry name" value="STAS_dom"/>
</dbReference>
<gene>
    <name evidence="4" type="ORF">Q9L42_015035</name>
</gene>
<reference evidence="4 5" key="1">
    <citation type="journal article" date="2024" name="Microbiology">
        <title>Methylomarinum rosea sp. nov., a novel halophilic methanotrophic bacterium from the hypersaline Lake Elton.</title>
        <authorList>
            <person name="Suleimanov R.Z."/>
            <person name="Oshkin I.Y."/>
            <person name="Danilova O.V."/>
            <person name="Suzina N.E."/>
            <person name="Dedysh S.N."/>
        </authorList>
    </citation>
    <scope>NUCLEOTIDE SEQUENCE [LARGE SCALE GENOMIC DNA]</scope>
    <source>
        <strain evidence="4 5">Ch1-1</strain>
    </source>
</reference>
<organism evidence="4 5">
    <name type="scientific">Methylomarinum roseum</name>
    <dbReference type="NCBI Taxonomy" id="3067653"/>
    <lineage>
        <taxon>Bacteria</taxon>
        <taxon>Pseudomonadati</taxon>
        <taxon>Pseudomonadota</taxon>
        <taxon>Gammaproteobacteria</taxon>
        <taxon>Methylococcales</taxon>
        <taxon>Methylococcaceae</taxon>
        <taxon>Methylomarinum</taxon>
    </lineage>
</organism>
<proteinExistence type="inferred from homology"/>
<dbReference type="Pfam" id="PF01740">
    <property type="entry name" value="STAS"/>
    <property type="match status" value="1"/>
</dbReference>
<sequence length="111" mass="12143">MDLQTTIENNATIVTISGRLDAVTAPEYEKRIREMITSGTTDFVVDFARLDYISSAGLRALLLMAKLLKEKNGNVCFANVNGNVRSVFEMSGFASLFKMENSVAEALATLT</sequence>
<dbReference type="RefSeq" id="WP_305907598.1">
    <property type="nucleotide sequence ID" value="NZ_CP157743.1"/>
</dbReference>
<accession>A0AAU7NRR7</accession>
<evidence type="ECO:0000313" key="4">
    <source>
        <dbReference type="EMBL" id="XBS19662.1"/>
    </source>
</evidence>
<dbReference type="AlphaFoldDB" id="A0AAU7NRR7"/>
<dbReference type="PROSITE" id="PS50801">
    <property type="entry name" value="STAS"/>
    <property type="match status" value="1"/>
</dbReference>
<dbReference type="CDD" id="cd07043">
    <property type="entry name" value="STAS_anti-anti-sigma_factors"/>
    <property type="match status" value="1"/>
</dbReference>
<keyword evidence="5" id="KW-1185">Reference proteome</keyword>
<dbReference type="SUPFAM" id="SSF52091">
    <property type="entry name" value="SpoIIaa-like"/>
    <property type="match status" value="1"/>
</dbReference>
<evidence type="ECO:0000313" key="5">
    <source>
        <dbReference type="Proteomes" id="UP001225378"/>
    </source>
</evidence>
<dbReference type="Proteomes" id="UP001225378">
    <property type="component" value="Chromosome"/>
</dbReference>
<evidence type="ECO:0000256" key="2">
    <source>
        <dbReference type="RuleBase" id="RU003749"/>
    </source>
</evidence>
<dbReference type="InterPro" id="IPR003658">
    <property type="entry name" value="Anti-sigma_ant"/>
</dbReference>
<evidence type="ECO:0000256" key="1">
    <source>
        <dbReference type="ARBA" id="ARBA00009013"/>
    </source>
</evidence>
<name>A0AAU7NRR7_9GAMM</name>
<protein>
    <recommendedName>
        <fullName evidence="2">Anti-sigma factor antagonist</fullName>
    </recommendedName>
</protein>
<dbReference type="NCBIfam" id="TIGR00377">
    <property type="entry name" value="ant_ant_sig"/>
    <property type="match status" value="1"/>
</dbReference>
<dbReference type="KEGG" id="mech:Q9L42_015035"/>
<dbReference type="EMBL" id="CP157743">
    <property type="protein sequence ID" value="XBS19662.1"/>
    <property type="molecule type" value="Genomic_DNA"/>
</dbReference>